<proteinExistence type="predicted"/>
<accession>A0A5C6NE22</accession>
<gene>
    <name evidence="2" type="ORF">D4764_21G0003430</name>
</gene>
<feature type="region of interest" description="Disordered" evidence="1">
    <location>
        <begin position="1"/>
        <end position="22"/>
    </location>
</feature>
<evidence type="ECO:0000313" key="2">
    <source>
        <dbReference type="EMBL" id="TWW65443.1"/>
    </source>
</evidence>
<keyword evidence="3" id="KW-1185">Reference proteome</keyword>
<dbReference type="EMBL" id="RHFK02000014">
    <property type="protein sequence ID" value="TWW65443.1"/>
    <property type="molecule type" value="Genomic_DNA"/>
</dbReference>
<comment type="caution">
    <text evidence="2">The sequence shown here is derived from an EMBL/GenBank/DDBJ whole genome shotgun (WGS) entry which is preliminary data.</text>
</comment>
<sequence length="126" mass="13919">MQVNRTHRASSGGFERLQSADKQSLRPGALEVLGDYRVTFSPQVQGNRGQREMSPDAGVIPGILTHGCHGATVMEKQLTDHSECTWQFEAVNIPDWKLSLRRAFSLMFTTSDRLLLHGDGGVRAPV</sequence>
<protein>
    <submittedName>
        <fullName evidence="2">Uncharacterized protein</fullName>
    </submittedName>
</protein>
<dbReference type="Proteomes" id="UP000324091">
    <property type="component" value="Chromosome 21"/>
</dbReference>
<dbReference type="AlphaFoldDB" id="A0A5C6NE22"/>
<name>A0A5C6NE22_9TELE</name>
<organism evidence="2 3">
    <name type="scientific">Takifugu flavidus</name>
    <name type="common">sansaifugu</name>
    <dbReference type="NCBI Taxonomy" id="433684"/>
    <lineage>
        <taxon>Eukaryota</taxon>
        <taxon>Metazoa</taxon>
        <taxon>Chordata</taxon>
        <taxon>Craniata</taxon>
        <taxon>Vertebrata</taxon>
        <taxon>Euteleostomi</taxon>
        <taxon>Actinopterygii</taxon>
        <taxon>Neopterygii</taxon>
        <taxon>Teleostei</taxon>
        <taxon>Neoteleostei</taxon>
        <taxon>Acanthomorphata</taxon>
        <taxon>Eupercaria</taxon>
        <taxon>Tetraodontiformes</taxon>
        <taxon>Tetradontoidea</taxon>
        <taxon>Tetraodontidae</taxon>
        <taxon>Takifugu</taxon>
    </lineage>
</organism>
<reference evidence="2 3" key="1">
    <citation type="submission" date="2019-04" db="EMBL/GenBank/DDBJ databases">
        <title>Chromosome genome assembly for Takifugu flavidus.</title>
        <authorList>
            <person name="Xiao S."/>
        </authorList>
    </citation>
    <scope>NUCLEOTIDE SEQUENCE [LARGE SCALE GENOMIC DNA]</scope>
    <source>
        <strain evidence="2">HTHZ2018</strain>
        <tissue evidence="2">Muscle</tissue>
    </source>
</reference>
<evidence type="ECO:0000256" key="1">
    <source>
        <dbReference type="SAM" id="MobiDB-lite"/>
    </source>
</evidence>
<evidence type="ECO:0000313" key="3">
    <source>
        <dbReference type="Proteomes" id="UP000324091"/>
    </source>
</evidence>